<evidence type="ECO:0000313" key="2">
    <source>
        <dbReference type="EnsemblMetazoa" id="SCAU016196-PA"/>
    </source>
</evidence>
<dbReference type="PANTHER" id="PTHR10174">
    <property type="entry name" value="ALPHA-TOCOPHEROL TRANSFER PROTEIN-RELATED"/>
    <property type="match status" value="1"/>
</dbReference>
<dbReference type="Pfam" id="PF00650">
    <property type="entry name" value="CRAL_TRIO"/>
    <property type="match status" value="1"/>
</dbReference>
<dbReference type="PANTHER" id="PTHR10174:SF130">
    <property type="entry name" value="ALPHA-TOCOPHEROL TRANSFER PROTEIN-LIKE"/>
    <property type="match status" value="1"/>
</dbReference>
<proteinExistence type="predicted"/>
<accession>A0A1I8QDS9</accession>
<dbReference type="InterPro" id="IPR001251">
    <property type="entry name" value="CRAL-TRIO_dom"/>
</dbReference>
<dbReference type="EnsemblMetazoa" id="SCAU016196-RA">
    <property type="protein sequence ID" value="SCAU016196-PA"/>
    <property type="gene ID" value="SCAU016196"/>
</dbReference>
<reference evidence="2" key="1">
    <citation type="submission" date="2020-05" db="UniProtKB">
        <authorList>
            <consortium name="EnsemblMetazoa"/>
        </authorList>
    </citation>
    <scope>IDENTIFICATION</scope>
    <source>
        <strain evidence="2">USDA</strain>
    </source>
</reference>
<dbReference type="AlphaFoldDB" id="A0A1I8QDS9"/>
<dbReference type="GO" id="GO:0016020">
    <property type="term" value="C:membrane"/>
    <property type="evidence" value="ECO:0007669"/>
    <property type="project" value="TreeGrafter"/>
</dbReference>
<dbReference type="VEuPathDB" id="VectorBase:SCAU016196"/>
<protein>
    <recommendedName>
        <fullName evidence="1">CRAL-TRIO domain-containing protein</fullName>
    </recommendedName>
</protein>
<keyword evidence="3" id="KW-1185">Reference proteome</keyword>
<dbReference type="OrthoDB" id="75724at2759"/>
<dbReference type="CDD" id="cd00170">
    <property type="entry name" value="SEC14"/>
    <property type="match status" value="1"/>
</dbReference>
<dbReference type="InterPro" id="IPR036273">
    <property type="entry name" value="CRAL/TRIO_N_dom_sf"/>
</dbReference>
<dbReference type="SMART" id="SM00516">
    <property type="entry name" value="SEC14"/>
    <property type="match status" value="1"/>
</dbReference>
<evidence type="ECO:0000259" key="1">
    <source>
        <dbReference type="PROSITE" id="PS50191"/>
    </source>
</evidence>
<feature type="domain" description="CRAL-TRIO" evidence="1">
    <location>
        <begin position="99"/>
        <end position="273"/>
    </location>
</feature>
<dbReference type="SUPFAM" id="SSF46938">
    <property type="entry name" value="CRAL/TRIO N-terminal domain"/>
    <property type="match status" value="1"/>
</dbReference>
<dbReference type="GO" id="GO:1902936">
    <property type="term" value="F:phosphatidylinositol bisphosphate binding"/>
    <property type="evidence" value="ECO:0007669"/>
    <property type="project" value="TreeGrafter"/>
</dbReference>
<dbReference type="Gene3D" id="1.20.5.1200">
    <property type="entry name" value="Alpha-tocopherol transfer"/>
    <property type="match status" value="1"/>
</dbReference>
<dbReference type="InterPro" id="IPR036865">
    <property type="entry name" value="CRAL-TRIO_dom_sf"/>
</dbReference>
<dbReference type="Gene3D" id="1.10.8.20">
    <property type="entry name" value="N-terminal domain of phosphatidylinositol transfer protein sec14p"/>
    <property type="match status" value="1"/>
</dbReference>
<dbReference type="SUPFAM" id="SSF52087">
    <property type="entry name" value="CRAL/TRIO domain"/>
    <property type="match status" value="1"/>
</dbReference>
<gene>
    <name evidence="2" type="primary">106087040</name>
</gene>
<dbReference type="Proteomes" id="UP000095300">
    <property type="component" value="Unassembled WGS sequence"/>
</dbReference>
<dbReference type="PROSITE" id="PS50191">
    <property type="entry name" value="CRAL_TRIO"/>
    <property type="match status" value="1"/>
</dbReference>
<sequence length="301" mass="35564">MYSSPKDTHHIQYKGFTFKLDLGEPSEFAKNVARQELRETPENVKNGLSELRRLLKDESNLNCPLDNDLWLMSFLRLAHFYPEEALHKIRNYFNYRLKYPELFKDLNLKAFEGHLHDYTGSMLPQRDQLGRRLYVGLSGKYWDTQKWKREYPLRSFILQCESLRCEPETQICGIVILLDMENLTIRQSLHYTLGFLKSLIEYLQDGMGIRLKGYHILNQPKIVNALYTMSKPFIREKFVNRLHFHGSDMASLHRHIAPECLPECYGGTLKAARQSYGPQIYELLKKYEKDRYVFSQYGCSK</sequence>
<organism evidence="2 3">
    <name type="scientific">Stomoxys calcitrans</name>
    <name type="common">Stable fly</name>
    <name type="synonym">Conops calcitrans</name>
    <dbReference type="NCBI Taxonomy" id="35570"/>
    <lineage>
        <taxon>Eukaryota</taxon>
        <taxon>Metazoa</taxon>
        <taxon>Ecdysozoa</taxon>
        <taxon>Arthropoda</taxon>
        <taxon>Hexapoda</taxon>
        <taxon>Insecta</taxon>
        <taxon>Pterygota</taxon>
        <taxon>Neoptera</taxon>
        <taxon>Endopterygota</taxon>
        <taxon>Diptera</taxon>
        <taxon>Brachycera</taxon>
        <taxon>Muscomorpha</taxon>
        <taxon>Muscoidea</taxon>
        <taxon>Muscidae</taxon>
        <taxon>Stomoxys</taxon>
    </lineage>
</organism>
<dbReference type="Gene3D" id="3.40.525.10">
    <property type="entry name" value="CRAL-TRIO lipid binding domain"/>
    <property type="match status" value="1"/>
</dbReference>
<dbReference type="PRINTS" id="PR00180">
    <property type="entry name" value="CRETINALDHBP"/>
</dbReference>
<evidence type="ECO:0000313" key="3">
    <source>
        <dbReference type="Proteomes" id="UP000095300"/>
    </source>
</evidence>
<name>A0A1I8QDS9_STOCA</name>